<dbReference type="Proteomes" id="UP000789706">
    <property type="component" value="Unassembled WGS sequence"/>
</dbReference>
<keyword evidence="2" id="KW-1185">Reference proteome</keyword>
<accession>A0A9N8YUF5</accession>
<organism evidence="1 2">
    <name type="scientific">Diversispora eburnea</name>
    <dbReference type="NCBI Taxonomy" id="1213867"/>
    <lineage>
        <taxon>Eukaryota</taxon>
        <taxon>Fungi</taxon>
        <taxon>Fungi incertae sedis</taxon>
        <taxon>Mucoromycota</taxon>
        <taxon>Glomeromycotina</taxon>
        <taxon>Glomeromycetes</taxon>
        <taxon>Diversisporales</taxon>
        <taxon>Diversisporaceae</taxon>
        <taxon>Diversispora</taxon>
    </lineage>
</organism>
<gene>
    <name evidence="1" type="ORF">DEBURN_LOCUS1981</name>
</gene>
<protein>
    <submittedName>
        <fullName evidence="1">2167_t:CDS:1</fullName>
    </submittedName>
</protein>
<dbReference type="OrthoDB" id="2437471at2759"/>
<evidence type="ECO:0000313" key="2">
    <source>
        <dbReference type="Proteomes" id="UP000789706"/>
    </source>
</evidence>
<dbReference type="AlphaFoldDB" id="A0A9N8YUF5"/>
<sequence>MQSIYPEFSSSERPYPNGGFQRISELHPSYDPLYYVLLFPRDNDSWHADILLTGAIKRERNQSSLRTELYNGIVDAIHASDGSNNVDASWCKWKLQKTSTNVIGRLYIVQLSEGKRYYLRTLLTCVKRATSFNSLKIVDSYQCSSFKEACICLGLLQNDAEWNAYLLETSEIKAGQQL</sequence>
<proteinExistence type="predicted"/>
<name>A0A9N8YUF5_9GLOM</name>
<reference evidence="1" key="1">
    <citation type="submission" date="2021-06" db="EMBL/GenBank/DDBJ databases">
        <authorList>
            <person name="Kallberg Y."/>
            <person name="Tangrot J."/>
            <person name="Rosling A."/>
        </authorList>
    </citation>
    <scope>NUCLEOTIDE SEQUENCE</scope>
    <source>
        <strain evidence="1">AZ414A</strain>
    </source>
</reference>
<comment type="caution">
    <text evidence="1">The sequence shown here is derived from an EMBL/GenBank/DDBJ whole genome shotgun (WGS) entry which is preliminary data.</text>
</comment>
<evidence type="ECO:0000313" key="1">
    <source>
        <dbReference type="EMBL" id="CAG8448746.1"/>
    </source>
</evidence>
<dbReference type="EMBL" id="CAJVPK010000100">
    <property type="protein sequence ID" value="CAG8448746.1"/>
    <property type="molecule type" value="Genomic_DNA"/>
</dbReference>